<dbReference type="InterPro" id="IPR006059">
    <property type="entry name" value="SBP"/>
</dbReference>
<protein>
    <submittedName>
        <fullName evidence="9">ABC transporter substrate-binding protein</fullName>
    </submittedName>
</protein>
<keyword evidence="6" id="KW-0564">Palmitate</keyword>
<dbReference type="Gene3D" id="3.40.190.10">
    <property type="entry name" value="Periplasmic binding protein-like II"/>
    <property type="match status" value="2"/>
</dbReference>
<evidence type="ECO:0000313" key="9">
    <source>
        <dbReference type="EMBL" id="MBY0756879.1"/>
    </source>
</evidence>
<evidence type="ECO:0000313" key="10">
    <source>
        <dbReference type="Proteomes" id="UP001299068"/>
    </source>
</evidence>
<comment type="caution">
    <text evidence="9">The sequence shown here is derived from an EMBL/GenBank/DDBJ whole genome shotgun (WGS) entry which is preliminary data.</text>
</comment>
<evidence type="ECO:0000256" key="4">
    <source>
        <dbReference type="ARBA" id="ARBA00022729"/>
    </source>
</evidence>
<evidence type="ECO:0000256" key="7">
    <source>
        <dbReference type="ARBA" id="ARBA00023288"/>
    </source>
</evidence>
<proteinExistence type="inferred from homology"/>
<keyword evidence="4 8" id="KW-0732">Signal</keyword>
<dbReference type="Pfam" id="PF01547">
    <property type="entry name" value="SBP_bac_1"/>
    <property type="match status" value="1"/>
</dbReference>
<dbReference type="PROSITE" id="PS51257">
    <property type="entry name" value="PROKAR_LIPOPROTEIN"/>
    <property type="match status" value="1"/>
</dbReference>
<organism evidence="9 10">
    <name type="scientific">Clostridium sardiniense</name>
    <name type="common">Clostridium absonum</name>
    <dbReference type="NCBI Taxonomy" id="29369"/>
    <lineage>
        <taxon>Bacteria</taxon>
        <taxon>Bacillati</taxon>
        <taxon>Bacillota</taxon>
        <taxon>Clostridia</taxon>
        <taxon>Eubacteriales</taxon>
        <taxon>Clostridiaceae</taxon>
        <taxon>Clostridium</taxon>
    </lineage>
</organism>
<keyword evidence="10" id="KW-1185">Reference proteome</keyword>
<keyword evidence="5" id="KW-0472">Membrane</keyword>
<feature type="chain" id="PRO_5047369966" evidence="8">
    <location>
        <begin position="23"/>
        <end position="425"/>
    </location>
</feature>
<dbReference type="InterPro" id="IPR050490">
    <property type="entry name" value="Bact_solute-bd_prot1"/>
</dbReference>
<evidence type="ECO:0000256" key="2">
    <source>
        <dbReference type="ARBA" id="ARBA00022448"/>
    </source>
</evidence>
<dbReference type="PANTHER" id="PTHR43649">
    <property type="entry name" value="ARABINOSE-BINDING PROTEIN-RELATED"/>
    <property type="match status" value="1"/>
</dbReference>
<keyword evidence="3" id="KW-1003">Cell membrane</keyword>
<evidence type="ECO:0000256" key="5">
    <source>
        <dbReference type="ARBA" id="ARBA00023136"/>
    </source>
</evidence>
<evidence type="ECO:0000256" key="3">
    <source>
        <dbReference type="ARBA" id="ARBA00022475"/>
    </source>
</evidence>
<dbReference type="EMBL" id="JAIKTU010000014">
    <property type="protein sequence ID" value="MBY0756879.1"/>
    <property type="molecule type" value="Genomic_DNA"/>
</dbReference>
<evidence type="ECO:0000256" key="8">
    <source>
        <dbReference type="SAM" id="SignalP"/>
    </source>
</evidence>
<dbReference type="PANTHER" id="PTHR43649:SF33">
    <property type="entry name" value="POLYGALACTURONAN_RHAMNOGALACTURONAN-BINDING PROTEIN YTCQ"/>
    <property type="match status" value="1"/>
</dbReference>
<dbReference type="RefSeq" id="WP_221862091.1">
    <property type="nucleotide sequence ID" value="NZ_JAIKTU010000014.1"/>
</dbReference>
<keyword evidence="7" id="KW-0449">Lipoprotein</keyword>
<evidence type="ECO:0000256" key="1">
    <source>
        <dbReference type="ARBA" id="ARBA00008520"/>
    </source>
</evidence>
<dbReference type="PROSITE" id="PS01037">
    <property type="entry name" value="SBP_BACTERIAL_1"/>
    <property type="match status" value="1"/>
</dbReference>
<dbReference type="InterPro" id="IPR006061">
    <property type="entry name" value="SBP_1_CS"/>
</dbReference>
<evidence type="ECO:0000256" key="6">
    <source>
        <dbReference type="ARBA" id="ARBA00023139"/>
    </source>
</evidence>
<feature type="signal peptide" evidence="8">
    <location>
        <begin position="1"/>
        <end position="22"/>
    </location>
</feature>
<gene>
    <name evidence="9" type="ORF">K5V21_15650</name>
</gene>
<keyword evidence="2" id="KW-0813">Transport</keyword>
<name>A0ABS7L1D5_CLOSR</name>
<accession>A0ABS7L1D5</accession>
<dbReference type="SUPFAM" id="SSF53850">
    <property type="entry name" value="Periplasmic binding protein-like II"/>
    <property type="match status" value="1"/>
</dbReference>
<comment type="similarity">
    <text evidence="1">Belongs to the bacterial solute-binding protein 1 family.</text>
</comment>
<dbReference type="Proteomes" id="UP001299068">
    <property type="component" value="Unassembled WGS sequence"/>
</dbReference>
<sequence length="425" mass="47600">MKKRIISMMIMLPLLLTGCAKGDSSTVEGEIGGTITVITDRTDADKLFEEMEAKFKKLHPKVEDIVFESSSDYDNYITTRMNTKNYGDVLFVPFSMNANPNEYENYFEPLGKVDELEKKYIDVTEADFNGTSYGIPAALNSLGIIYNEDVLKKAGVEKMPTSLEEMVEACEKIKKNTDAIPFYTNYNNTLGVWGGSLTSYGGEQYRSEMLKKGTAFKEGQPIRQVMDLFYTLSSKGLTEKDPITGDYAKSQQMLADGEVAMFMMGSQEIPDIQKLIKNGNKINIAPFPVKFNGQTSIPFGAPAVVGVNKNSENKETAKAFLEFLVSDESGYAKEFGGMPPNREDLNEEQQKMFKENNIILTVPTETPENDKLYSTIANEVGVGRLTDVLQKTINIGLYPNQNESYDEYVNKLEAKWEKAVKNNEK</sequence>
<reference evidence="9 10" key="1">
    <citation type="journal article" date="2021" name="Cell Host Microbe">
        <title>in vivo commensal control of Clostridioides difficile virulence.</title>
        <authorList>
            <person name="Girinathan B.P."/>
            <person name="Dibenedetto N."/>
            <person name="Worley J.N."/>
            <person name="Peltier J."/>
            <person name="Arrieta-Ortiz M.L."/>
            <person name="Rupa Christinal Immanuel S."/>
            <person name="Lavin R."/>
            <person name="Delaney M.L."/>
            <person name="Cummins C."/>
            <person name="Hoffmann M."/>
            <person name="Luo Y."/>
            <person name="Gonzalez-Escalona N."/>
            <person name="Allard M."/>
            <person name="Onderdonk A.B."/>
            <person name="Gerber G.K."/>
            <person name="Sonenshein A.L."/>
            <person name="Baliga N."/>
            <person name="Dupuy B."/>
            <person name="Bry L."/>
        </authorList>
    </citation>
    <scope>NUCLEOTIDE SEQUENCE [LARGE SCALE GENOMIC DNA]</scope>
    <source>
        <strain evidence="9 10">DSM 599</strain>
    </source>
</reference>